<accession>A0ABS0WM31</accession>
<dbReference type="Pfam" id="PF13600">
    <property type="entry name" value="DUF4140"/>
    <property type="match status" value="1"/>
</dbReference>
<reference evidence="4 5" key="1">
    <citation type="submission" date="2020-12" db="EMBL/GenBank/DDBJ databases">
        <title>Aureibaculum luteum sp. nov. and Aureibaculum flavum sp. nov., novel members of the family Flavobacteriaceae isolated from Antarctic intertidal sediments.</title>
        <authorList>
            <person name="He X."/>
            <person name="Zhang X."/>
        </authorList>
    </citation>
    <scope>NUCLEOTIDE SEQUENCE [LARGE SCALE GENOMIC DNA]</scope>
    <source>
        <strain evidence="4 5">A20</strain>
    </source>
</reference>
<keyword evidence="5" id="KW-1185">Reference proteome</keyword>
<evidence type="ECO:0000256" key="1">
    <source>
        <dbReference type="SAM" id="SignalP"/>
    </source>
</evidence>
<gene>
    <name evidence="4" type="ORF">JBL43_02115</name>
</gene>
<dbReference type="NCBIfam" id="TIGR02231">
    <property type="entry name" value="mucoidy inhibitor MuiA family protein"/>
    <property type="match status" value="1"/>
</dbReference>
<keyword evidence="1" id="KW-0732">Signal</keyword>
<dbReference type="EMBL" id="JAEHFJ010000001">
    <property type="protein sequence ID" value="MBJ2173014.1"/>
    <property type="molecule type" value="Genomic_DNA"/>
</dbReference>
<comment type="caution">
    <text evidence="4">The sequence shown here is derived from an EMBL/GenBank/DDBJ whole genome shotgun (WGS) entry which is preliminary data.</text>
</comment>
<dbReference type="PANTHER" id="PTHR31005:SF8">
    <property type="entry name" value="DUF4139 DOMAIN-CONTAINING PROTEIN"/>
    <property type="match status" value="1"/>
</dbReference>
<protein>
    <submittedName>
        <fullName evidence="4">DUF4139 domain-containing protein</fullName>
    </submittedName>
</protein>
<evidence type="ECO:0000313" key="5">
    <source>
        <dbReference type="Proteomes" id="UP000623301"/>
    </source>
</evidence>
<evidence type="ECO:0000259" key="3">
    <source>
        <dbReference type="Pfam" id="PF13600"/>
    </source>
</evidence>
<evidence type="ECO:0000259" key="2">
    <source>
        <dbReference type="Pfam" id="PF13598"/>
    </source>
</evidence>
<dbReference type="PANTHER" id="PTHR31005">
    <property type="entry name" value="DUF4139 DOMAIN-CONTAINING PROTEIN"/>
    <property type="match status" value="1"/>
</dbReference>
<sequence length="543" mass="61536">MKQIFITLFMLASLTTFSQTLVSSKISTVKVYKQNAEIQRETSANLLSGNQEIILTHISPYINPNSLQVQLTNGNDVTLLSAKYQRNYLIEKKDNPEIEKLKVTLETKRDELLWINDQRAIYKGMEEILSANKDLGGGNASFTPTQVINLVNSYKDKQLEIKKELIKLTKQELVINKEYTKTQNQLNELNSASNSSPTGNIVLQLTSKKATNTKIKFTYIVSNAGWTPLYDLRSNGIENNVQLKYKANVFQSTNIDWKDADLTISTGNPVQNNDRPILNPLYANVYIPAPPIMYDESDNLEEVVATPLGSQMNMLSKSSSKRIEEKFEDGYNYNTQVNENQLSTEFKIQNKQTIKSDGKEQILSLESYELDTKYVYHTVPKKDKGIYLLAKISNWGKYNLVSGAANLFFEGAYVGKSYINTNVTSEELFLSLGRDNNITVNRESLQEYTSSKFVGANKKETFGYEITVKNKKNINIDLEILDQIPVSRNKSIEVELLEKSNAEFDTEIGKLLWKLTLNPGASKTVKLNYSVKYPKKEIVTGIK</sequence>
<dbReference type="Pfam" id="PF13598">
    <property type="entry name" value="DUF4139"/>
    <property type="match status" value="1"/>
</dbReference>
<dbReference type="InterPro" id="IPR025554">
    <property type="entry name" value="DUF4140"/>
</dbReference>
<dbReference type="InterPro" id="IPR011935">
    <property type="entry name" value="CHP02231"/>
</dbReference>
<organism evidence="4 5">
    <name type="scientific">Aureibaculum flavum</name>
    <dbReference type="NCBI Taxonomy" id="2795986"/>
    <lineage>
        <taxon>Bacteria</taxon>
        <taxon>Pseudomonadati</taxon>
        <taxon>Bacteroidota</taxon>
        <taxon>Flavobacteriia</taxon>
        <taxon>Flavobacteriales</taxon>
        <taxon>Flavobacteriaceae</taxon>
        <taxon>Aureibaculum</taxon>
    </lineage>
</organism>
<dbReference type="RefSeq" id="WP_198839825.1">
    <property type="nucleotide sequence ID" value="NZ_JAEHFJ010000001.1"/>
</dbReference>
<proteinExistence type="predicted"/>
<feature type="chain" id="PRO_5046466397" evidence="1">
    <location>
        <begin position="19"/>
        <end position="543"/>
    </location>
</feature>
<feature type="domain" description="DUF4139" evidence="2">
    <location>
        <begin position="216"/>
        <end position="535"/>
    </location>
</feature>
<name>A0ABS0WM31_9FLAO</name>
<feature type="domain" description="DUF4140" evidence="3">
    <location>
        <begin position="29"/>
        <end position="127"/>
    </location>
</feature>
<evidence type="ECO:0000313" key="4">
    <source>
        <dbReference type="EMBL" id="MBJ2173014.1"/>
    </source>
</evidence>
<dbReference type="InterPro" id="IPR037291">
    <property type="entry name" value="DUF4139"/>
</dbReference>
<dbReference type="Proteomes" id="UP000623301">
    <property type="component" value="Unassembled WGS sequence"/>
</dbReference>
<feature type="signal peptide" evidence="1">
    <location>
        <begin position="1"/>
        <end position="18"/>
    </location>
</feature>